<dbReference type="Pfam" id="PF00593">
    <property type="entry name" value="TonB_dep_Rec_b-barrel"/>
    <property type="match status" value="1"/>
</dbReference>
<name>A0A7Y0BMK9_9SPHN</name>
<feature type="domain" description="TonB-dependent receptor-like beta-barrel" evidence="13">
    <location>
        <begin position="337"/>
        <end position="809"/>
    </location>
</feature>
<evidence type="ECO:0000313" key="16">
    <source>
        <dbReference type="Proteomes" id="UP000583556"/>
    </source>
</evidence>
<protein>
    <submittedName>
        <fullName evidence="15">TonB-dependent receptor</fullName>
    </submittedName>
</protein>
<dbReference type="Pfam" id="PF07715">
    <property type="entry name" value="Plug"/>
    <property type="match status" value="1"/>
</dbReference>
<evidence type="ECO:0000256" key="4">
    <source>
        <dbReference type="ARBA" id="ARBA00022496"/>
    </source>
</evidence>
<dbReference type="RefSeq" id="WP_169492507.1">
    <property type="nucleotide sequence ID" value="NZ_JABBGM010000002.1"/>
</dbReference>
<gene>
    <name evidence="15" type="ORF">HHL27_06225</name>
</gene>
<proteinExistence type="inferred from homology"/>
<keyword evidence="6" id="KW-0408">Iron</keyword>
<dbReference type="SUPFAM" id="SSF56935">
    <property type="entry name" value="Porins"/>
    <property type="match status" value="1"/>
</dbReference>
<dbReference type="GO" id="GO:0006826">
    <property type="term" value="P:iron ion transport"/>
    <property type="evidence" value="ECO:0007669"/>
    <property type="project" value="UniProtKB-KW"/>
</dbReference>
<dbReference type="AlphaFoldDB" id="A0A7Y0BMK9"/>
<evidence type="ECO:0000256" key="12">
    <source>
        <dbReference type="SAM" id="SignalP"/>
    </source>
</evidence>
<evidence type="ECO:0000256" key="9">
    <source>
        <dbReference type="ARBA" id="ARBA00023136"/>
    </source>
</evidence>
<keyword evidence="10" id="KW-0998">Cell outer membrane</keyword>
<dbReference type="PANTHER" id="PTHR32552:SF81">
    <property type="entry name" value="TONB-DEPENDENT OUTER MEMBRANE RECEPTOR"/>
    <property type="match status" value="1"/>
</dbReference>
<dbReference type="PANTHER" id="PTHR32552">
    <property type="entry name" value="FERRICHROME IRON RECEPTOR-RELATED"/>
    <property type="match status" value="1"/>
</dbReference>
<dbReference type="InterPro" id="IPR000531">
    <property type="entry name" value="Beta-barrel_TonB"/>
</dbReference>
<evidence type="ECO:0000256" key="2">
    <source>
        <dbReference type="ARBA" id="ARBA00022448"/>
    </source>
</evidence>
<accession>A0A7Y0BMK9</accession>
<reference evidence="15 16" key="1">
    <citation type="submission" date="2020-04" db="EMBL/GenBank/DDBJ databases">
        <title>Novosphingobium sp. TW-4 isolated from soil.</title>
        <authorList>
            <person name="Dahal R.H."/>
            <person name="Chaudhary D.K."/>
        </authorList>
    </citation>
    <scope>NUCLEOTIDE SEQUENCE [LARGE SCALE GENOMIC DNA]</scope>
    <source>
        <strain evidence="15 16">TW-4</strain>
    </source>
</reference>
<evidence type="ECO:0000256" key="10">
    <source>
        <dbReference type="ARBA" id="ARBA00023237"/>
    </source>
</evidence>
<dbReference type="InterPro" id="IPR036942">
    <property type="entry name" value="Beta-barrel_TonB_sf"/>
</dbReference>
<evidence type="ECO:0000313" key="15">
    <source>
        <dbReference type="EMBL" id="NML93267.1"/>
    </source>
</evidence>
<dbReference type="Gene3D" id="2.40.170.20">
    <property type="entry name" value="TonB-dependent receptor, beta-barrel domain"/>
    <property type="match status" value="3"/>
</dbReference>
<comment type="caution">
    <text evidence="15">The sequence shown here is derived from an EMBL/GenBank/DDBJ whole genome shotgun (WGS) entry which is preliminary data.</text>
</comment>
<evidence type="ECO:0000256" key="1">
    <source>
        <dbReference type="ARBA" id="ARBA00004571"/>
    </source>
</evidence>
<evidence type="ECO:0000256" key="7">
    <source>
        <dbReference type="ARBA" id="ARBA00023065"/>
    </source>
</evidence>
<evidence type="ECO:0000259" key="14">
    <source>
        <dbReference type="Pfam" id="PF07715"/>
    </source>
</evidence>
<keyword evidence="3" id="KW-1134">Transmembrane beta strand</keyword>
<feature type="signal peptide" evidence="12">
    <location>
        <begin position="1"/>
        <end position="22"/>
    </location>
</feature>
<keyword evidence="15" id="KW-0675">Receptor</keyword>
<keyword evidence="7" id="KW-0406">Ion transport</keyword>
<keyword evidence="16" id="KW-1185">Reference proteome</keyword>
<comment type="subcellular location">
    <subcellularLocation>
        <location evidence="1">Cell outer membrane</location>
        <topology evidence="1">Multi-pass membrane protein</topology>
    </subcellularLocation>
</comment>
<keyword evidence="8 11" id="KW-0798">TonB box</keyword>
<feature type="domain" description="TonB-dependent receptor plug" evidence="14">
    <location>
        <begin position="59"/>
        <end position="170"/>
    </location>
</feature>
<dbReference type="Proteomes" id="UP000583556">
    <property type="component" value="Unassembled WGS sequence"/>
</dbReference>
<sequence length="847" mass="91692">MRMSRKARIAHGLLLASGALLAAPALAQEAPQAPQADNAAAADGPDVIIVTAQKRSENLQKVPISIQALGEAKLEQLNVSNFNSYTQQLPSVVAQSAGTPGTNVIYMRGVASGGDGNHSGSLPSVGVYLDEQPVTTVGGNLDVHIYDVARIESLSGPQGTLYGASSEAGTLRIITNKPDTSGFYGRVDGEVNTVHKGGQGGKLEGMINVPFSQTAALRVVGYYQRDAGFIDNVAGCRSFLPESDPLGCPPSKNGGISVDNSAFVKKDYNDTEIYGGRAALKVDLDDNWTVTPTVMYQDTKSHGSYGTDARVGDLAVQHFFPEYRDDNFWSAALTIEGKLGNWDVTYAGSYMERKTYSSSDYTDYAETYDQLYASYGGVASYLYFHDAAGNTIDPRQKVIGTDHFKKISQELRIASPSDQPLRLVAGAFFQRQSNAIHQDYQVANLAPELSVNGSPGTLWLTQQERVDKDYAAFGELTWDITSKFSVTGGARLFKYDNSLVGFFGFGRNPGANGLYDGSPPNAVGSNRTGVAQCFTESGQRLYDRDTDTYATSRVLLPAVVSGSPCTNLGVYENGKVKPVVAKGDGVTWRFNATYKPTDTLMMYATVSKGFRPGGQNRRGDFGAYQPDYLINYELGLKTTLGGVLRLNAAIYQQDWKHFQFAYLGPNSFTVITNGPNARIRGFDIDAGFNIERLSVNVAAAYTDAKTRQNLCAVFDPTFTCATSSVQAPAGTRLPITPRFKATTTVRYTVPVGEAKVYGQFNLAYQSKASSDIRVDYAAKLGELPDFATVNLSLGADWPNYSLELFVQNLLDERGQLSRFVQCGACTSRPYYVPITPRTIGLRAGAKF</sequence>
<evidence type="ECO:0000256" key="6">
    <source>
        <dbReference type="ARBA" id="ARBA00023004"/>
    </source>
</evidence>
<evidence type="ECO:0000259" key="13">
    <source>
        <dbReference type="Pfam" id="PF00593"/>
    </source>
</evidence>
<evidence type="ECO:0000256" key="3">
    <source>
        <dbReference type="ARBA" id="ARBA00022452"/>
    </source>
</evidence>
<dbReference type="GO" id="GO:0009279">
    <property type="term" value="C:cell outer membrane"/>
    <property type="evidence" value="ECO:0007669"/>
    <property type="project" value="UniProtKB-SubCell"/>
</dbReference>
<keyword evidence="2" id="KW-0813">Transport</keyword>
<keyword evidence="9 11" id="KW-0472">Membrane</keyword>
<evidence type="ECO:0000256" key="8">
    <source>
        <dbReference type="ARBA" id="ARBA00023077"/>
    </source>
</evidence>
<dbReference type="InterPro" id="IPR012910">
    <property type="entry name" value="Plug_dom"/>
</dbReference>
<keyword evidence="4" id="KW-0410">Iron transport</keyword>
<organism evidence="15 16">
    <name type="scientific">Novosphingobium olei</name>
    <dbReference type="NCBI Taxonomy" id="2728851"/>
    <lineage>
        <taxon>Bacteria</taxon>
        <taxon>Pseudomonadati</taxon>
        <taxon>Pseudomonadota</taxon>
        <taxon>Alphaproteobacteria</taxon>
        <taxon>Sphingomonadales</taxon>
        <taxon>Sphingomonadaceae</taxon>
        <taxon>Novosphingobium</taxon>
    </lineage>
</organism>
<evidence type="ECO:0000256" key="11">
    <source>
        <dbReference type="RuleBase" id="RU003357"/>
    </source>
</evidence>
<feature type="chain" id="PRO_5031055770" evidence="12">
    <location>
        <begin position="23"/>
        <end position="847"/>
    </location>
</feature>
<dbReference type="EMBL" id="JABBGM010000002">
    <property type="protein sequence ID" value="NML93267.1"/>
    <property type="molecule type" value="Genomic_DNA"/>
</dbReference>
<evidence type="ECO:0000256" key="5">
    <source>
        <dbReference type="ARBA" id="ARBA00022692"/>
    </source>
</evidence>
<keyword evidence="12" id="KW-0732">Signal</keyword>
<keyword evidence="5" id="KW-0812">Transmembrane</keyword>
<comment type="similarity">
    <text evidence="11">Belongs to the TonB-dependent receptor family.</text>
</comment>
<dbReference type="InterPro" id="IPR039426">
    <property type="entry name" value="TonB-dep_rcpt-like"/>
</dbReference>